<dbReference type="InParanoid" id="A0A2P5FHP7"/>
<comment type="caution">
    <text evidence="2">The sequence shown here is derived from an EMBL/GenBank/DDBJ whole genome shotgun (WGS) entry which is preliminary data.</text>
</comment>
<sequence>VTILAKLERIFPLAFFDIMVHLILHLPEEAILGGPVHFRWMYSIERAMGVYKQYVRNRARPEGSIAEAYVVNEALTFCSMYLRGVKTRFNQPNRNEIVFVTQPNRVLSVFKSAGHPLGKKDIVILNSSDRLKAEWYIMNNCPEIQKYLDEHMRELEAKGGINLERQQEAEFLAWFKSR</sequence>
<dbReference type="OrthoDB" id="1191454at2759"/>
<protein>
    <recommendedName>
        <fullName evidence="1">DUF4218 domain-containing protein</fullName>
    </recommendedName>
</protein>
<dbReference type="Pfam" id="PF13960">
    <property type="entry name" value="DUF4218"/>
    <property type="match status" value="1"/>
</dbReference>
<dbReference type="PANTHER" id="PTHR48258">
    <property type="entry name" value="DUF4218 DOMAIN-CONTAINING PROTEIN-RELATED"/>
    <property type="match status" value="1"/>
</dbReference>
<feature type="non-terminal residue" evidence="2">
    <location>
        <position position="1"/>
    </location>
</feature>
<proteinExistence type="predicted"/>
<evidence type="ECO:0000259" key="1">
    <source>
        <dbReference type="Pfam" id="PF13960"/>
    </source>
</evidence>
<dbReference type="AlphaFoldDB" id="A0A2P5FHP7"/>
<dbReference type="Proteomes" id="UP000237000">
    <property type="component" value="Unassembled WGS sequence"/>
</dbReference>
<dbReference type="EMBL" id="JXTC01000032">
    <property type="protein sequence ID" value="PON97308.1"/>
    <property type="molecule type" value="Genomic_DNA"/>
</dbReference>
<feature type="non-terminal residue" evidence="2">
    <location>
        <position position="178"/>
    </location>
</feature>
<dbReference type="InterPro" id="IPR025452">
    <property type="entry name" value="DUF4218"/>
</dbReference>
<evidence type="ECO:0000313" key="3">
    <source>
        <dbReference type="Proteomes" id="UP000237000"/>
    </source>
</evidence>
<accession>A0A2P5FHP7</accession>
<gene>
    <name evidence="2" type="ORF">TorRG33x02_067750</name>
</gene>
<name>A0A2P5FHP7_TREOI</name>
<organism evidence="2 3">
    <name type="scientific">Trema orientale</name>
    <name type="common">Charcoal tree</name>
    <name type="synonym">Celtis orientalis</name>
    <dbReference type="NCBI Taxonomy" id="63057"/>
    <lineage>
        <taxon>Eukaryota</taxon>
        <taxon>Viridiplantae</taxon>
        <taxon>Streptophyta</taxon>
        <taxon>Embryophyta</taxon>
        <taxon>Tracheophyta</taxon>
        <taxon>Spermatophyta</taxon>
        <taxon>Magnoliopsida</taxon>
        <taxon>eudicotyledons</taxon>
        <taxon>Gunneridae</taxon>
        <taxon>Pentapetalae</taxon>
        <taxon>rosids</taxon>
        <taxon>fabids</taxon>
        <taxon>Rosales</taxon>
        <taxon>Cannabaceae</taxon>
        <taxon>Trema</taxon>
    </lineage>
</organism>
<reference evidence="3" key="1">
    <citation type="submission" date="2016-06" db="EMBL/GenBank/DDBJ databases">
        <title>Parallel loss of symbiosis genes in relatives of nitrogen-fixing non-legume Parasponia.</title>
        <authorList>
            <person name="Van Velzen R."/>
            <person name="Holmer R."/>
            <person name="Bu F."/>
            <person name="Rutten L."/>
            <person name="Van Zeijl A."/>
            <person name="Liu W."/>
            <person name="Santuari L."/>
            <person name="Cao Q."/>
            <person name="Sharma T."/>
            <person name="Shen D."/>
            <person name="Roswanjaya Y."/>
            <person name="Wardhani T."/>
            <person name="Kalhor M.S."/>
            <person name="Jansen J."/>
            <person name="Van den Hoogen J."/>
            <person name="Gungor B."/>
            <person name="Hartog M."/>
            <person name="Hontelez J."/>
            <person name="Verver J."/>
            <person name="Yang W.-C."/>
            <person name="Schijlen E."/>
            <person name="Repin R."/>
            <person name="Schilthuizen M."/>
            <person name="Schranz E."/>
            <person name="Heidstra R."/>
            <person name="Miyata K."/>
            <person name="Fedorova E."/>
            <person name="Kohlen W."/>
            <person name="Bisseling T."/>
            <person name="Smit S."/>
            <person name="Geurts R."/>
        </authorList>
    </citation>
    <scope>NUCLEOTIDE SEQUENCE [LARGE SCALE GENOMIC DNA]</scope>
    <source>
        <strain evidence="3">cv. RG33-2</strain>
    </source>
</reference>
<feature type="domain" description="DUF4218" evidence="1">
    <location>
        <begin position="2"/>
        <end position="95"/>
    </location>
</feature>
<keyword evidence="3" id="KW-1185">Reference proteome</keyword>
<evidence type="ECO:0000313" key="2">
    <source>
        <dbReference type="EMBL" id="PON97308.1"/>
    </source>
</evidence>